<name>A0AAF0QYM6_SOLVR</name>
<keyword evidence="2" id="KW-1185">Reference proteome</keyword>
<sequence length="53" mass="6000">LSLIKQPNFQRAYLTHTNSESRKLSGVGKIIPRAFLPYLEVHLTHPELGVMVV</sequence>
<protein>
    <submittedName>
        <fullName evidence="1">Uncharacterized protein</fullName>
    </submittedName>
</protein>
<dbReference type="Proteomes" id="UP001234989">
    <property type="component" value="Chromosome 5"/>
</dbReference>
<feature type="non-terminal residue" evidence="1">
    <location>
        <position position="1"/>
    </location>
</feature>
<dbReference type="EMBL" id="CP133616">
    <property type="protein sequence ID" value="WMV28886.1"/>
    <property type="molecule type" value="Genomic_DNA"/>
</dbReference>
<reference evidence="1" key="1">
    <citation type="submission" date="2023-08" db="EMBL/GenBank/DDBJ databases">
        <title>A de novo genome assembly of Solanum verrucosum Schlechtendal, a Mexican diploid species geographically isolated from the other diploid A-genome species in potato relatives.</title>
        <authorList>
            <person name="Hosaka K."/>
        </authorList>
    </citation>
    <scope>NUCLEOTIDE SEQUENCE</scope>
    <source>
        <tissue evidence="1">Young leaves</tissue>
    </source>
</reference>
<dbReference type="AlphaFoldDB" id="A0AAF0QYM6"/>
<accession>A0AAF0QYM6</accession>
<evidence type="ECO:0000313" key="2">
    <source>
        <dbReference type="Proteomes" id="UP001234989"/>
    </source>
</evidence>
<evidence type="ECO:0000313" key="1">
    <source>
        <dbReference type="EMBL" id="WMV28886.1"/>
    </source>
</evidence>
<organism evidence="1 2">
    <name type="scientific">Solanum verrucosum</name>
    <dbReference type="NCBI Taxonomy" id="315347"/>
    <lineage>
        <taxon>Eukaryota</taxon>
        <taxon>Viridiplantae</taxon>
        <taxon>Streptophyta</taxon>
        <taxon>Embryophyta</taxon>
        <taxon>Tracheophyta</taxon>
        <taxon>Spermatophyta</taxon>
        <taxon>Magnoliopsida</taxon>
        <taxon>eudicotyledons</taxon>
        <taxon>Gunneridae</taxon>
        <taxon>Pentapetalae</taxon>
        <taxon>asterids</taxon>
        <taxon>lamiids</taxon>
        <taxon>Solanales</taxon>
        <taxon>Solanaceae</taxon>
        <taxon>Solanoideae</taxon>
        <taxon>Solaneae</taxon>
        <taxon>Solanum</taxon>
    </lineage>
</organism>
<gene>
    <name evidence="1" type="ORF">MTR67_022271</name>
</gene>
<proteinExistence type="predicted"/>